<feature type="domain" description="Peptidase S49" evidence="6">
    <location>
        <begin position="125"/>
        <end position="276"/>
    </location>
</feature>
<dbReference type="PANTHER" id="PTHR33209:SF1">
    <property type="entry name" value="PEPTIDASE S49 DOMAIN-CONTAINING PROTEIN"/>
    <property type="match status" value="1"/>
</dbReference>
<dbReference type="EMBL" id="WTYQ01000002">
    <property type="protein sequence ID" value="MXP25790.1"/>
    <property type="molecule type" value="Genomic_DNA"/>
</dbReference>
<evidence type="ECO:0000256" key="5">
    <source>
        <dbReference type="PIRSR" id="PIRSR001217-1"/>
    </source>
</evidence>
<organism evidence="7 8">
    <name type="scientific">Altericroceibacterium indicum</name>
    <dbReference type="NCBI Taxonomy" id="374177"/>
    <lineage>
        <taxon>Bacteria</taxon>
        <taxon>Pseudomonadati</taxon>
        <taxon>Pseudomonadota</taxon>
        <taxon>Alphaproteobacteria</taxon>
        <taxon>Sphingomonadales</taxon>
        <taxon>Erythrobacteraceae</taxon>
        <taxon>Altericroceibacterium</taxon>
    </lineage>
</organism>
<dbReference type="GO" id="GO:0016020">
    <property type="term" value="C:membrane"/>
    <property type="evidence" value="ECO:0007669"/>
    <property type="project" value="InterPro"/>
</dbReference>
<dbReference type="InterPro" id="IPR002142">
    <property type="entry name" value="Peptidase_S49"/>
</dbReference>
<dbReference type="NCBIfam" id="TIGR00705">
    <property type="entry name" value="SppA_67K"/>
    <property type="match status" value="1"/>
</dbReference>
<sequence length="627" mass="66972">MSFAGKVWRLLVGIKDALALLFLLLFFGLLFAALSVRPSPAAVHEGALLLDLDGSVVEEPSLIDPLNALLSSAVPTREFAERDLVRAIDNAAKDDRIKAIALDLSTFTGGGQVHMQSIGAALDRFRQTKKPVLVYALAYTDDSLMLAAHASEVWIDPMGGAVISGLGGKRLYYGALLDKLKIHAHVFRVGTYKSAVEPYIRSDMSPAARENASAVYGSLWEEWQANVKQARAKANIAMATSNIDEWVNASKGDLPKAALAAGLVDRIGTRVEWGQRIAQIVGEDRLDKTPGSFAMTELDPWLAANPLSTKGKPIGVITIAGEITDGNAGPGTAGGDRIARLLDDALDKDLAGLVIRVDSPGGSVTGSEEIRRAIMRQKARKIPIAVSMGNVAASGGFWVSTPADRIFAEPETITGSIGIFGIVPTFEDTLADWGVTSDGVSTTPLSGQPNMLAGLTPEAETMIQASIESGYDRFLGLVAASRGKTKEQINEVAQGRVWDGGTARQLGLIDEFGDMQSALDWVAGQAKLKAGDWHPVYLADPVDPVTQIVQQMLNSDSQKASTDMVGLFANRERHLSTRVMADLDNLLSARGMQARCLECSTSDYAPAAPDQDKPGSLKMLLAKLFFT</sequence>
<evidence type="ECO:0000256" key="1">
    <source>
        <dbReference type="ARBA" id="ARBA00008683"/>
    </source>
</evidence>
<dbReference type="Gene3D" id="6.20.330.10">
    <property type="match status" value="1"/>
</dbReference>
<evidence type="ECO:0000313" key="8">
    <source>
        <dbReference type="Proteomes" id="UP000460561"/>
    </source>
</evidence>
<dbReference type="GO" id="GO:0008236">
    <property type="term" value="F:serine-type peptidase activity"/>
    <property type="evidence" value="ECO:0007669"/>
    <property type="project" value="UniProtKB-KW"/>
</dbReference>
<keyword evidence="2" id="KW-0645">Protease</keyword>
<evidence type="ECO:0000256" key="2">
    <source>
        <dbReference type="ARBA" id="ARBA00022670"/>
    </source>
</evidence>
<keyword evidence="8" id="KW-1185">Reference proteome</keyword>
<protein>
    <submittedName>
        <fullName evidence="7">Signal peptide peptidase SppA</fullName>
    </submittedName>
</protein>
<evidence type="ECO:0000256" key="3">
    <source>
        <dbReference type="ARBA" id="ARBA00022801"/>
    </source>
</evidence>
<evidence type="ECO:0000256" key="4">
    <source>
        <dbReference type="ARBA" id="ARBA00022825"/>
    </source>
</evidence>
<dbReference type="GO" id="GO:0006465">
    <property type="term" value="P:signal peptide processing"/>
    <property type="evidence" value="ECO:0007669"/>
    <property type="project" value="InterPro"/>
</dbReference>
<dbReference type="Gene3D" id="3.90.226.10">
    <property type="entry name" value="2-enoyl-CoA Hydratase, Chain A, domain 1"/>
    <property type="match status" value="2"/>
</dbReference>
<comment type="caution">
    <text evidence="7">The sequence shown here is derived from an EMBL/GenBank/DDBJ whole genome shotgun (WGS) entry which is preliminary data.</text>
</comment>
<dbReference type="AlphaFoldDB" id="A0A845A6F6"/>
<reference evidence="7 8" key="1">
    <citation type="submission" date="2019-12" db="EMBL/GenBank/DDBJ databases">
        <title>Genomic-based taxomic classification of the family Erythrobacteraceae.</title>
        <authorList>
            <person name="Xu L."/>
        </authorList>
    </citation>
    <scope>NUCLEOTIDE SEQUENCE [LARGE SCALE GENOMIC DNA]</scope>
    <source>
        <strain evidence="7 8">DSM 18604</strain>
    </source>
</reference>
<dbReference type="Pfam" id="PF01343">
    <property type="entry name" value="Peptidase_S49"/>
    <property type="match status" value="2"/>
</dbReference>
<evidence type="ECO:0000259" key="6">
    <source>
        <dbReference type="Pfam" id="PF01343"/>
    </source>
</evidence>
<dbReference type="CDD" id="cd07023">
    <property type="entry name" value="S49_Sppa_N_C"/>
    <property type="match status" value="1"/>
</dbReference>
<dbReference type="PANTHER" id="PTHR33209">
    <property type="entry name" value="PROTEASE 4"/>
    <property type="match status" value="1"/>
</dbReference>
<feature type="active site" description="Nucleophile" evidence="5">
    <location>
        <position position="394"/>
    </location>
</feature>
<feature type="domain" description="Peptidase S49" evidence="6">
    <location>
        <begin position="377"/>
        <end position="528"/>
    </location>
</feature>
<dbReference type="Proteomes" id="UP000460561">
    <property type="component" value="Unassembled WGS sequence"/>
</dbReference>
<proteinExistence type="inferred from homology"/>
<dbReference type="InterPro" id="IPR047272">
    <property type="entry name" value="S49_SppA_C"/>
</dbReference>
<feature type="active site" description="Proton donor/acceptor" evidence="5">
    <location>
        <position position="193"/>
    </location>
</feature>
<dbReference type="CDD" id="cd07018">
    <property type="entry name" value="S49_SppA_67K_type"/>
    <property type="match status" value="1"/>
</dbReference>
<name>A0A845A6F6_9SPHN</name>
<dbReference type="InterPro" id="IPR029045">
    <property type="entry name" value="ClpP/crotonase-like_dom_sf"/>
</dbReference>
<comment type="similarity">
    <text evidence="1">Belongs to the peptidase S49 family.</text>
</comment>
<keyword evidence="4" id="KW-0720">Serine protease</keyword>
<dbReference type="InterPro" id="IPR004634">
    <property type="entry name" value="Pept_S49_pIV"/>
</dbReference>
<dbReference type="SUPFAM" id="SSF52096">
    <property type="entry name" value="ClpP/crotonase"/>
    <property type="match status" value="2"/>
</dbReference>
<evidence type="ECO:0000313" key="7">
    <source>
        <dbReference type="EMBL" id="MXP25790.1"/>
    </source>
</evidence>
<dbReference type="PIRSF" id="PIRSF001217">
    <property type="entry name" value="Protease_4_SppA"/>
    <property type="match status" value="1"/>
</dbReference>
<dbReference type="InterPro" id="IPR047217">
    <property type="entry name" value="S49_SppA_67K_type_N"/>
</dbReference>
<gene>
    <name evidence="7" type="primary">sppA</name>
    <name evidence="7" type="ORF">GRI39_07005</name>
</gene>
<keyword evidence="3" id="KW-0378">Hydrolase</keyword>
<accession>A0A845A6F6</accession>
<dbReference type="OrthoDB" id="9764363at2"/>
<dbReference type="RefSeq" id="WP_160738981.1">
    <property type="nucleotide sequence ID" value="NZ_WTYQ01000002.1"/>
</dbReference>